<dbReference type="EMBL" id="KB320866">
    <property type="protein sequence ID" value="ELW61641.1"/>
    <property type="molecule type" value="Genomic_DNA"/>
</dbReference>
<dbReference type="InParanoid" id="L9KFZ0"/>
<dbReference type="InterPro" id="IPR050795">
    <property type="entry name" value="Asn_Synthetase"/>
</dbReference>
<dbReference type="STRING" id="246437.L9KFZ0"/>
<dbReference type="InterPro" id="IPR001962">
    <property type="entry name" value="Asn_synthase"/>
</dbReference>
<keyword evidence="3" id="KW-0067">ATP-binding</keyword>
<dbReference type="SUPFAM" id="SSF52402">
    <property type="entry name" value="Adenine nucleotide alpha hydrolases-like"/>
    <property type="match status" value="1"/>
</dbReference>
<accession>L9KFZ0</accession>
<evidence type="ECO:0000313" key="5">
    <source>
        <dbReference type="EMBL" id="ELW61641.1"/>
    </source>
</evidence>
<protein>
    <submittedName>
        <fullName evidence="5">Asparagine synthetase [glutamine-hydrolyzing]</fullName>
    </submittedName>
</protein>
<dbReference type="GO" id="GO:0005524">
    <property type="term" value="F:ATP binding"/>
    <property type="evidence" value="ECO:0007669"/>
    <property type="project" value="UniProtKB-KW"/>
</dbReference>
<dbReference type="Pfam" id="PF00733">
    <property type="entry name" value="Asn_synthase"/>
    <property type="match status" value="2"/>
</dbReference>
<dbReference type="GO" id="GO:0005829">
    <property type="term" value="C:cytosol"/>
    <property type="evidence" value="ECO:0007669"/>
    <property type="project" value="TreeGrafter"/>
</dbReference>
<name>L9KFZ0_TUPCH</name>
<sequence>MEDSPDLLAARKVANHIGSEHHEVLFNSKEGIQVLDEVIFSLETYDITTVCASVEMRIPKTGIEKHLLREMFEDSNLIPKEILWRPKEAFSDGITSVKNSWFKILQEYVEHQVDDAMMAAAAQKFPFNTPKTKEGYSYHQIFEHYYPVRAEWLTHCWIP</sequence>
<dbReference type="PANTHER" id="PTHR11772">
    <property type="entry name" value="ASPARAGINE SYNTHETASE"/>
    <property type="match status" value="1"/>
</dbReference>
<evidence type="ECO:0000256" key="1">
    <source>
        <dbReference type="ARBA" id="ARBA00005187"/>
    </source>
</evidence>
<evidence type="ECO:0000259" key="4">
    <source>
        <dbReference type="Pfam" id="PF00733"/>
    </source>
</evidence>
<reference evidence="6" key="1">
    <citation type="submission" date="2012-07" db="EMBL/GenBank/DDBJ databases">
        <title>Genome of the Chinese tree shrew, a rising model animal genetically related to primates.</title>
        <authorList>
            <person name="Zhang G."/>
            <person name="Fan Y."/>
            <person name="Yao Y."/>
            <person name="Huang Z."/>
        </authorList>
    </citation>
    <scope>NUCLEOTIDE SEQUENCE [LARGE SCALE GENOMIC DNA]</scope>
</reference>
<feature type="domain" description="Asparagine synthetase" evidence="4">
    <location>
        <begin position="54"/>
        <end position="147"/>
    </location>
</feature>
<keyword evidence="6" id="KW-1185">Reference proteome</keyword>
<keyword evidence="2" id="KW-0547">Nucleotide-binding</keyword>
<dbReference type="Proteomes" id="UP000011518">
    <property type="component" value="Unassembled WGS sequence"/>
</dbReference>
<dbReference type="InterPro" id="IPR014729">
    <property type="entry name" value="Rossmann-like_a/b/a_fold"/>
</dbReference>
<dbReference type="GO" id="GO:0004066">
    <property type="term" value="F:asparagine synthase (glutamine-hydrolyzing) activity"/>
    <property type="evidence" value="ECO:0007669"/>
    <property type="project" value="InterPro"/>
</dbReference>
<dbReference type="AlphaFoldDB" id="L9KFZ0"/>
<dbReference type="GO" id="GO:0006529">
    <property type="term" value="P:asparagine biosynthetic process"/>
    <property type="evidence" value="ECO:0007669"/>
    <property type="project" value="InterPro"/>
</dbReference>
<dbReference type="Gene3D" id="3.40.50.620">
    <property type="entry name" value="HUPs"/>
    <property type="match status" value="2"/>
</dbReference>
<evidence type="ECO:0000256" key="2">
    <source>
        <dbReference type="ARBA" id="ARBA00022741"/>
    </source>
</evidence>
<evidence type="ECO:0000313" key="6">
    <source>
        <dbReference type="Proteomes" id="UP000011518"/>
    </source>
</evidence>
<reference evidence="6" key="2">
    <citation type="journal article" date="2013" name="Nat. Commun.">
        <title>Genome of the Chinese tree shrew.</title>
        <authorList>
            <person name="Fan Y."/>
            <person name="Huang Z.Y."/>
            <person name="Cao C.C."/>
            <person name="Chen C.S."/>
            <person name="Chen Y.X."/>
            <person name="Fan D.D."/>
            <person name="He J."/>
            <person name="Hou H.L."/>
            <person name="Hu L."/>
            <person name="Hu X.T."/>
            <person name="Jiang X.T."/>
            <person name="Lai R."/>
            <person name="Lang Y.S."/>
            <person name="Liang B."/>
            <person name="Liao S.G."/>
            <person name="Mu D."/>
            <person name="Ma Y.Y."/>
            <person name="Niu Y.Y."/>
            <person name="Sun X.Q."/>
            <person name="Xia J.Q."/>
            <person name="Xiao J."/>
            <person name="Xiong Z.Q."/>
            <person name="Xu L."/>
            <person name="Yang L."/>
            <person name="Zhang Y."/>
            <person name="Zhao W."/>
            <person name="Zhao X.D."/>
            <person name="Zheng Y.T."/>
            <person name="Zhou J.M."/>
            <person name="Zhu Y.B."/>
            <person name="Zhang G.J."/>
            <person name="Wang J."/>
            <person name="Yao Y.G."/>
        </authorList>
    </citation>
    <scope>NUCLEOTIDE SEQUENCE [LARGE SCALE GENOMIC DNA]</scope>
</reference>
<gene>
    <name evidence="5" type="ORF">TREES_T100020726</name>
</gene>
<evidence type="ECO:0000256" key="3">
    <source>
        <dbReference type="ARBA" id="ARBA00022840"/>
    </source>
</evidence>
<dbReference type="PANTHER" id="PTHR11772:SF23">
    <property type="entry name" value="ASPARAGINE SYNTHETASE [GLUTAMINE-HYDROLYZING]"/>
    <property type="match status" value="1"/>
</dbReference>
<organism evidence="5 6">
    <name type="scientific">Tupaia chinensis</name>
    <name type="common">Chinese tree shrew</name>
    <name type="synonym">Tupaia belangeri chinensis</name>
    <dbReference type="NCBI Taxonomy" id="246437"/>
    <lineage>
        <taxon>Eukaryota</taxon>
        <taxon>Metazoa</taxon>
        <taxon>Chordata</taxon>
        <taxon>Craniata</taxon>
        <taxon>Vertebrata</taxon>
        <taxon>Euteleostomi</taxon>
        <taxon>Mammalia</taxon>
        <taxon>Eutheria</taxon>
        <taxon>Euarchontoglires</taxon>
        <taxon>Scandentia</taxon>
        <taxon>Tupaiidae</taxon>
        <taxon>Tupaia</taxon>
    </lineage>
</organism>
<feature type="domain" description="Asparagine synthetase" evidence="4">
    <location>
        <begin position="2"/>
        <end position="47"/>
    </location>
</feature>
<proteinExistence type="predicted"/>
<comment type="pathway">
    <text evidence="1">Amino-acid biosynthesis; L-asparagine biosynthesis; L-asparagine from L-aspartate (L-Gln route): step 1/1.</text>
</comment>